<dbReference type="PATRIC" id="fig|883114.3.peg.928"/>
<dbReference type="RefSeq" id="WP_005398387.1">
    <property type="nucleotide sequence ID" value="NZ_JH601088.1"/>
</dbReference>
<keyword evidence="2" id="KW-1133">Transmembrane helix</keyword>
<organism evidence="3 4">
    <name type="scientific">Helcococcus kunzii ATCC 51366</name>
    <dbReference type="NCBI Taxonomy" id="883114"/>
    <lineage>
        <taxon>Bacteria</taxon>
        <taxon>Bacillati</taxon>
        <taxon>Bacillota</taxon>
        <taxon>Tissierellia</taxon>
        <taxon>Tissierellales</taxon>
        <taxon>Peptoniphilaceae</taxon>
        <taxon>Helcococcus</taxon>
    </lineage>
</organism>
<proteinExistence type="predicted"/>
<dbReference type="GO" id="GO:0051301">
    <property type="term" value="P:cell division"/>
    <property type="evidence" value="ECO:0007669"/>
    <property type="project" value="UniProtKB-KW"/>
</dbReference>
<keyword evidence="1" id="KW-0175">Coiled coil</keyword>
<feature type="transmembrane region" description="Helical" evidence="2">
    <location>
        <begin position="14"/>
        <end position="35"/>
    </location>
</feature>
<name>H3NNM7_9FIRM</name>
<dbReference type="EMBL" id="AGEI01000021">
    <property type="protein sequence ID" value="EHR34002.1"/>
    <property type="molecule type" value="Genomic_DNA"/>
</dbReference>
<feature type="coiled-coil region" evidence="1">
    <location>
        <begin position="41"/>
        <end position="75"/>
    </location>
</feature>
<evidence type="ECO:0000313" key="4">
    <source>
        <dbReference type="Proteomes" id="UP000004191"/>
    </source>
</evidence>
<sequence>MRKIKKSKINKKRFIPFIFFVVSTVILIIMLTQYIHQKNMIKDLKSNTSILKNKSKELQQEIDRLTKEIEEVNSLEYIEKKAREDLGMIKKGEKIYVDDETNKETQNE</sequence>
<dbReference type="GeneID" id="96998931"/>
<keyword evidence="2" id="KW-0472">Membrane</keyword>
<accession>H3NNM7</accession>
<dbReference type="OrthoDB" id="14319at2"/>
<keyword evidence="3" id="KW-0132">Cell division</keyword>
<dbReference type="HOGENOM" id="CLU_134863_4_1_9"/>
<protein>
    <submittedName>
        <fullName evidence="3">Cell division protein FtsL</fullName>
    </submittedName>
</protein>
<dbReference type="Pfam" id="PF04977">
    <property type="entry name" value="DivIC"/>
    <property type="match status" value="1"/>
</dbReference>
<keyword evidence="3" id="KW-0131">Cell cycle</keyword>
<keyword evidence="2" id="KW-0812">Transmembrane</keyword>
<evidence type="ECO:0000313" key="3">
    <source>
        <dbReference type="EMBL" id="EHR34002.1"/>
    </source>
</evidence>
<evidence type="ECO:0000256" key="2">
    <source>
        <dbReference type="SAM" id="Phobius"/>
    </source>
</evidence>
<gene>
    <name evidence="3" type="ORF">HMPREF9709_00938</name>
</gene>
<keyword evidence="4" id="KW-1185">Reference proteome</keyword>
<dbReference type="STRING" id="883114.HMPREF9709_00938"/>
<dbReference type="AlphaFoldDB" id="H3NNM7"/>
<reference evidence="3 4" key="1">
    <citation type="submission" date="2012-01" db="EMBL/GenBank/DDBJ databases">
        <title>The Genome Sequence of Helcococcus kunzii ATCC 51366.</title>
        <authorList>
            <consortium name="The Broad Institute Genome Sequencing Platform"/>
            <person name="Earl A."/>
            <person name="Ward D."/>
            <person name="Feldgarden M."/>
            <person name="Gevers D."/>
            <person name="Huys G."/>
            <person name="Young S.K."/>
            <person name="Zeng Q."/>
            <person name="Gargeya S."/>
            <person name="Fitzgerald M."/>
            <person name="Haas B."/>
            <person name="Abouelleil A."/>
            <person name="Alvarado L."/>
            <person name="Arachchi H.M."/>
            <person name="Berlin A."/>
            <person name="Chapman S.B."/>
            <person name="Gearin G."/>
            <person name="Goldberg J."/>
            <person name="Griggs A."/>
            <person name="Gujja S."/>
            <person name="Hansen M."/>
            <person name="Heiman D."/>
            <person name="Howarth C."/>
            <person name="Larimer J."/>
            <person name="Lui A."/>
            <person name="MacDonald P.J.P."/>
            <person name="McCowen C."/>
            <person name="Montmayeur A."/>
            <person name="Murphy C."/>
            <person name="Neiman D."/>
            <person name="Pearson M."/>
            <person name="Priest M."/>
            <person name="Roberts A."/>
            <person name="Saif S."/>
            <person name="Shea T."/>
            <person name="Sisk P."/>
            <person name="Stolte C."/>
            <person name="Sykes S."/>
            <person name="Wortman J."/>
            <person name="Nusbaum C."/>
            <person name="Birren B."/>
        </authorList>
    </citation>
    <scope>NUCLEOTIDE SEQUENCE [LARGE SCALE GENOMIC DNA]</scope>
    <source>
        <strain evidence="3 4">ATCC 51366</strain>
    </source>
</reference>
<comment type="caution">
    <text evidence="3">The sequence shown here is derived from an EMBL/GenBank/DDBJ whole genome shotgun (WGS) entry which is preliminary data.</text>
</comment>
<dbReference type="InterPro" id="IPR007060">
    <property type="entry name" value="FtsL/DivIC"/>
</dbReference>
<dbReference type="Proteomes" id="UP000004191">
    <property type="component" value="Unassembled WGS sequence"/>
</dbReference>
<evidence type="ECO:0000256" key="1">
    <source>
        <dbReference type="SAM" id="Coils"/>
    </source>
</evidence>